<dbReference type="EMBL" id="UYIN01000001">
    <property type="protein sequence ID" value="VDG69788.1"/>
    <property type="molecule type" value="Genomic_DNA"/>
</dbReference>
<feature type="domain" description="Contractile injection system tube protein N-terminal" evidence="1">
    <location>
        <begin position="3"/>
        <end position="154"/>
    </location>
</feature>
<gene>
    <name evidence="2" type="ORF">NCTC10913_00428</name>
</gene>
<dbReference type="Proteomes" id="UP000277570">
    <property type="component" value="Unassembled WGS sequence"/>
</dbReference>
<evidence type="ECO:0000313" key="3">
    <source>
        <dbReference type="Proteomes" id="UP000277570"/>
    </source>
</evidence>
<comment type="caution">
    <text evidence="2">The sequence shown here is derived from an EMBL/GenBank/DDBJ whole genome shotgun (WGS) entry which is preliminary data.</text>
</comment>
<sequence length="202" mass="23249">MALQKAKIIVISSNKSNEEKTIPVMFNPSEYKITKNVNYKTTNIQGQKSKKINYKNGEPSTLNVDLFFNGDVKYTAKEELKPEENVRKYTERILELLIPDKDGYPPTCKFIWGKFTFVGYISSATETFTRFTQDGIPIRATVNLTIMEKPDDLTNKRTEKDYESYGKLELKNTDTICNQGKTPDQWRKIAESKGILNPRTLK</sequence>
<proteinExistence type="predicted"/>
<dbReference type="Pfam" id="PF19266">
    <property type="entry name" value="CIS_tube"/>
    <property type="match status" value="1"/>
</dbReference>
<reference evidence="2 3" key="1">
    <citation type="submission" date="2018-11" db="EMBL/GenBank/DDBJ databases">
        <authorList>
            <consortium name="Pathogen Informatics"/>
        </authorList>
    </citation>
    <scope>NUCLEOTIDE SEQUENCE [LARGE SCALE GENOMIC DNA]</scope>
    <source>
        <strain evidence="2 3">NCTC10913</strain>
    </source>
</reference>
<protein>
    <submittedName>
        <fullName evidence="2">LysM domain-containing protein</fullName>
    </submittedName>
</protein>
<keyword evidence="3" id="KW-1185">Reference proteome</keyword>
<name>A0ABY6SP91_9CLOT</name>
<evidence type="ECO:0000313" key="2">
    <source>
        <dbReference type="EMBL" id="VDG69788.1"/>
    </source>
</evidence>
<dbReference type="RefSeq" id="WP_125147686.1">
    <property type="nucleotide sequence ID" value="NZ_UYIN01000001.1"/>
</dbReference>
<organism evidence="2 3">
    <name type="scientific">Clostridium carnis</name>
    <dbReference type="NCBI Taxonomy" id="1530"/>
    <lineage>
        <taxon>Bacteria</taxon>
        <taxon>Bacillati</taxon>
        <taxon>Bacillota</taxon>
        <taxon>Clostridia</taxon>
        <taxon>Eubacteriales</taxon>
        <taxon>Clostridiaceae</taxon>
        <taxon>Clostridium</taxon>
    </lineage>
</organism>
<dbReference type="InterPro" id="IPR045361">
    <property type="entry name" value="CIS_tube_prot_N"/>
</dbReference>
<accession>A0ABY6SP91</accession>
<evidence type="ECO:0000259" key="1">
    <source>
        <dbReference type="Pfam" id="PF19266"/>
    </source>
</evidence>